<feature type="transmembrane region" description="Helical" evidence="3">
    <location>
        <begin position="154"/>
        <end position="177"/>
    </location>
</feature>
<protein>
    <submittedName>
        <fullName evidence="4">GPI-GlcNAc transferase complex PIG-U subunit</fullName>
    </submittedName>
</protein>
<evidence type="ECO:0000313" key="4">
    <source>
        <dbReference type="EMBL" id="CAL2079102.1"/>
    </source>
</evidence>
<feature type="transmembrane region" description="Helical" evidence="3">
    <location>
        <begin position="31"/>
        <end position="50"/>
    </location>
</feature>
<dbReference type="InterPro" id="IPR038662">
    <property type="entry name" value="ATP_synth_F0_csu_sf"/>
</dbReference>
<keyword evidence="3" id="KW-1133">Transmembrane helix</keyword>
<keyword evidence="3" id="KW-0472">Membrane</keyword>
<dbReference type="PROSITE" id="PS51257">
    <property type="entry name" value="PROKAR_LIPOPROTEIN"/>
    <property type="match status" value="1"/>
</dbReference>
<feature type="transmembrane region" description="Helical" evidence="3">
    <location>
        <begin position="229"/>
        <end position="254"/>
    </location>
</feature>
<reference evidence="4 5" key="1">
    <citation type="submission" date="2024-05" db="EMBL/GenBank/DDBJ databases">
        <authorList>
            <person name="Duchaud E."/>
        </authorList>
    </citation>
    <scope>NUCLEOTIDE SEQUENCE [LARGE SCALE GENOMIC DNA]</scope>
    <source>
        <strain evidence="4">Ena-SAMPLE-TAB-13-05-2024-13:56:06:370-140302</strain>
    </source>
</reference>
<keyword evidence="5" id="KW-1185">Reference proteome</keyword>
<evidence type="ECO:0000256" key="3">
    <source>
        <dbReference type="SAM" id="Phobius"/>
    </source>
</evidence>
<dbReference type="Gene3D" id="1.20.20.10">
    <property type="entry name" value="F1F0 ATP synthase subunit C"/>
    <property type="match status" value="1"/>
</dbReference>
<gene>
    <name evidence="4" type="ORF">T190607A01A_10807</name>
</gene>
<feature type="transmembrane region" description="Helical" evidence="3">
    <location>
        <begin position="333"/>
        <end position="355"/>
    </location>
</feature>
<feature type="transmembrane region" description="Helical" evidence="3">
    <location>
        <begin position="57"/>
        <end position="75"/>
    </location>
</feature>
<keyword evidence="4" id="KW-0808">Transferase</keyword>
<name>A0ABM9NU44_9FLAO</name>
<evidence type="ECO:0000313" key="5">
    <source>
        <dbReference type="Proteomes" id="UP001497416"/>
    </source>
</evidence>
<dbReference type="Proteomes" id="UP001497416">
    <property type="component" value="Unassembled WGS sequence"/>
</dbReference>
<feature type="transmembrane region" description="Helical" evidence="3">
    <location>
        <begin position="361"/>
        <end position="378"/>
    </location>
</feature>
<keyword evidence="3" id="KW-0812">Transmembrane</keyword>
<feature type="transmembrane region" description="Helical" evidence="3">
    <location>
        <begin position="425"/>
        <end position="443"/>
    </location>
</feature>
<dbReference type="EMBL" id="CAXIXY010000003">
    <property type="protein sequence ID" value="CAL2079102.1"/>
    <property type="molecule type" value="Genomic_DNA"/>
</dbReference>
<comment type="caution">
    <text evidence="4">The sequence shown here is derived from an EMBL/GenBank/DDBJ whole genome shotgun (WGS) entry which is preliminary data.</text>
</comment>
<sequence length="464" mass="53801">MFNTNKRFILVLITVISCLLYYFTAYHLERTSFNTLILIWTVLFGGYAILLRNNYSFKHLAAIAVLFRLLFLIAIPNLSQDFYRFIWDGRMILEGMNPYIFLPENFIKSGFLPVEQAKELYEGMGPMNGSHYTNYPPLNQLSFLIAALFSSKSILGAAIAMRIQIILADIGIIYVGAKLLRRLGKNPSNIFLYALNPFIIIELTGNLHFEPVMLFFLVLSLYLFHKKKWILSAFMLAFSVSVKLIPLFFLPIFLKRFLVKNGKLELEGNAVKLLLFYSIVVLTTIVLFLPFLSEFLIESYSNSVGLWFRSFEFNASFYYVFREVGYLFRGYNEIAVIGKILPVLSVLFLLGVSLFRKNTSTIDIITSMLLALSFYYFMSTTVHPWYLATLIILSVFTKYNYPLVWSFVIILSYQAYANTPWHENLWFVALEYIIVFGYLIYELKKPTQRLSGKNCYEKEKESGL</sequence>
<keyword evidence="2" id="KW-0446">Lipid-binding</keyword>
<evidence type="ECO:0000256" key="1">
    <source>
        <dbReference type="ARBA" id="ARBA00022547"/>
    </source>
</evidence>
<keyword evidence="1" id="KW-0375">Hydrogen ion transport</keyword>
<organism evidence="4 5">
    <name type="scientific">Tenacibaculum platacis</name>
    <dbReference type="NCBI Taxonomy" id="3137852"/>
    <lineage>
        <taxon>Bacteria</taxon>
        <taxon>Pseudomonadati</taxon>
        <taxon>Bacteroidota</taxon>
        <taxon>Flavobacteriia</taxon>
        <taxon>Flavobacteriales</taxon>
        <taxon>Flavobacteriaceae</taxon>
        <taxon>Tenacibaculum</taxon>
    </lineage>
</organism>
<feature type="transmembrane region" description="Helical" evidence="3">
    <location>
        <begin position="385"/>
        <end position="413"/>
    </location>
</feature>
<dbReference type="RefSeq" id="WP_348710508.1">
    <property type="nucleotide sequence ID" value="NZ_CAXIXY010000003.1"/>
</dbReference>
<accession>A0ABM9NU44</accession>
<keyword evidence="1" id="KW-0406">Ion transport</keyword>
<feature type="transmembrane region" description="Helical" evidence="3">
    <location>
        <begin position="189"/>
        <end position="209"/>
    </location>
</feature>
<keyword evidence="1" id="KW-0138">CF(0)</keyword>
<dbReference type="GO" id="GO:0016740">
    <property type="term" value="F:transferase activity"/>
    <property type="evidence" value="ECO:0007669"/>
    <property type="project" value="UniProtKB-KW"/>
</dbReference>
<feature type="transmembrane region" description="Helical" evidence="3">
    <location>
        <begin position="7"/>
        <end position="25"/>
    </location>
</feature>
<feature type="transmembrane region" description="Helical" evidence="3">
    <location>
        <begin position="274"/>
        <end position="292"/>
    </location>
</feature>
<proteinExistence type="predicted"/>
<dbReference type="Pfam" id="PF26314">
    <property type="entry name" value="MptA_B_family"/>
    <property type="match status" value="1"/>
</dbReference>
<keyword evidence="1" id="KW-0813">Transport</keyword>
<evidence type="ECO:0000256" key="2">
    <source>
        <dbReference type="ARBA" id="ARBA00023121"/>
    </source>
</evidence>